<dbReference type="AlphaFoldDB" id="A0A1S1NCY8"/>
<comment type="caution">
    <text evidence="1">The sequence shown here is derived from an EMBL/GenBank/DDBJ whole genome shotgun (WGS) entry which is preliminary data.</text>
</comment>
<sequence length="123" mass="13335">MSDLLSIEALRLSLNIAATEQRLSLENLASHSVSGASAQRADFSSLLADIQSLPSDQKAEVMSQLSSQWQDVEASYVNESHKKVSLDEEVALSMKASGKYQKLAEVLNRKLGLMNLAISGGKR</sequence>
<dbReference type="OrthoDB" id="6982538at2"/>
<dbReference type="Proteomes" id="UP000180253">
    <property type="component" value="Unassembled WGS sequence"/>
</dbReference>
<name>A0A1S1NCY8_9GAMM</name>
<proteinExistence type="predicted"/>
<organism evidence="1 2">
    <name type="scientific">Pseudoalteromonas byunsanensis</name>
    <dbReference type="NCBI Taxonomy" id="327939"/>
    <lineage>
        <taxon>Bacteria</taxon>
        <taxon>Pseudomonadati</taxon>
        <taxon>Pseudomonadota</taxon>
        <taxon>Gammaproteobacteria</taxon>
        <taxon>Alteromonadales</taxon>
        <taxon>Pseudoalteromonadaceae</taxon>
        <taxon>Pseudoalteromonas</taxon>
    </lineage>
</organism>
<protein>
    <submittedName>
        <fullName evidence="1">Uncharacterized protein</fullName>
    </submittedName>
</protein>
<evidence type="ECO:0000313" key="1">
    <source>
        <dbReference type="EMBL" id="OHU97335.1"/>
    </source>
</evidence>
<dbReference type="STRING" id="327939.BIW53_03160"/>
<dbReference type="EMBL" id="MNAN01000018">
    <property type="protein sequence ID" value="OHU97335.1"/>
    <property type="molecule type" value="Genomic_DNA"/>
</dbReference>
<dbReference type="RefSeq" id="WP_070990364.1">
    <property type="nucleotide sequence ID" value="NZ_CBCSHD010000008.1"/>
</dbReference>
<accession>A0A1S1NCY8</accession>
<gene>
    <name evidence="1" type="ORF">BIW53_03160</name>
</gene>
<evidence type="ECO:0000313" key="2">
    <source>
        <dbReference type="Proteomes" id="UP000180253"/>
    </source>
</evidence>
<reference evidence="1 2" key="1">
    <citation type="submission" date="2016-10" db="EMBL/GenBank/DDBJ databases">
        <title>Pseudoalteromonas amylolytica sp. nov., isolated from the surface seawater.</title>
        <authorList>
            <person name="Wu Y.-H."/>
            <person name="Cheng H."/>
            <person name="Jin X.-B."/>
            <person name="Wang C.-S."/>
            <person name="Xu X.-W."/>
        </authorList>
    </citation>
    <scope>NUCLEOTIDE SEQUENCE [LARGE SCALE GENOMIC DNA]</scope>
    <source>
        <strain evidence="1 2">JCM 12483</strain>
    </source>
</reference>
<keyword evidence="2" id="KW-1185">Reference proteome</keyword>